<organism evidence="1 2">
    <name type="scientific">Thalictrum thalictroides</name>
    <name type="common">Rue-anemone</name>
    <name type="synonym">Anemone thalictroides</name>
    <dbReference type="NCBI Taxonomy" id="46969"/>
    <lineage>
        <taxon>Eukaryota</taxon>
        <taxon>Viridiplantae</taxon>
        <taxon>Streptophyta</taxon>
        <taxon>Embryophyta</taxon>
        <taxon>Tracheophyta</taxon>
        <taxon>Spermatophyta</taxon>
        <taxon>Magnoliopsida</taxon>
        <taxon>Ranunculales</taxon>
        <taxon>Ranunculaceae</taxon>
        <taxon>Thalictroideae</taxon>
        <taxon>Thalictrum</taxon>
    </lineage>
</organism>
<name>A0A7J6X4J2_THATH</name>
<dbReference type="AlphaFoldDB" id="A0A7J6X4J2"/>
<sequence length="106" mass="11372">MLKSFYLTTSTQNVRDTRCIIVERKDRHWYLLTEEIIAPGVPIEVTGPLSRRQGCSSSCAARRAGLIARAAGAGLMAGAIGARGRSIQSPLQPLPILAVETYTSSA</sequence>
<accession>A0A7J6X4J2</accession>
<protein>
    <submittedName>
        <fullName evidence="1">Uncharacterized protein</fullName>
    </submittedName>
</protein>
<keyword evidence="2" id="KW-1185">Reference proteome</keyword>
<dbReference type="Proteomes" id="UP000554482">
    <property type="component" value="Unassembled WGS sequence"/>
</dbReference>
<evidence type="ECO:0000313" key="2">
    <source>
        <dbReference type="Proteomes" id="UP000554482"/>
    </source>
</evidence>
<gene>
    <name evidence="1" type="ORF">FRX31_006668</name>
</gene>
<evidence type="ECO:0000313" key="1">
    <source>
        <dbReference type="EMBL" id="KAF5203745.1"/>
    </source>
</evidence>
<reference evidence="1 2" key="1">
    <citation type="submission" date="2020-06" db="EMBL/GenBank/DDBJ databases">
        <title>Transcriptomic and genomic resources for Thalictrum thalictroides and T. hernandezii: Facilitating candidate gene discovery in an emerging model plant lineage.</title>
        <authorList>
            <person name="Arias T."/>
            <person name="Riano-Pachon D.M."/>
            <person name="Di Stilio V.S."/>
        </authorList>
    </citation>
    <scope>NUCLEOTIDE SEQUENCE [LARGE SCALE GENOMIC DNA]</scope>
    <source>
        <strain evidence="2">cv. WT478/WT964</strain>
        <tissue evidence="1">Leaves</tissue>
    </source>
</reference>
<proteinExistence type="predicted"/>
<dbReference type="EMBL" id="JABWDY010006345">
    <property type="protein sequence ID" value="KAF5203745.1"/>
    <property type="molecule type" value="Genomic_DNA"/>
</dbReference>
<comment type="caution">
    <text evidence="1">The sequence shown here is derived from an EMBL/GenBank/DDBJ whole genome shotgun (WGS) entry which is preliminary data.</text>
</comment>